<dbReference type="EMBL" id="CM023475">
    <property type="protein sequence ID" value="KAH7945918.1"/>
    <property type="molecule type" value="Genomic_DNA"/>
</dbReference>
<accession>A0ACB8CLX1</accession>
<comment type="caution">
    <text evidence="1">The sequence shown here is derived from an EMBL/GenBank/DDBJ whole genome shotgun (WGS) entry which is preliminary data.</text>
</comment>
<name>A0ACB8CLX1_DERSI</name>
<organism evidence="1 2">
    <name type="scientific">Dermacentor silvarum</name>
    <name type="common">Tick</name>
    <dbReference type="NCBI Taxonomy" id="543639"/>
    <lineage>
        <taxon>Eukaryota</taxon>
        <taxon>Metazoa</taxon>
        <taxon>Ecdysozoa</taxon>
        <taxon>Arthropoda</taxon>
        <taxon>Chelicerata</taxon>
        <taxon>Arachnida</taxon>
        <taxon>Acari</taxon>
        <taxon>Parasitiformes</taxon>
        <taxon>Ixodida</taxon>
        <taxon>Ixodoidea</taxon>
        <taxon>Ixodidae</taxon>
        <taxon>Rhipicephalinae</taxon>
        <taxon>Dermacentor</taxon>
    </lineage>
</organism>
<evidence type="ECO:0000313" key="1">
    <source>
        <dbReference type="EMBL" id="KAH7945918.1"/>
    </source>
</evidence>
<dbReference type="Proteomes" id="UP000821865">
    <property type="component" value="Chromosome 6"/>
</dbReference>
<proteinExistence type="predicted"/>
<gene>
    <name evidence="1" type="ORF">HPB49_017081</name>
</gene>
<reference evidence="1" key="1">
    <citation type="submission" date="2020-05" db="EMBL/GenBank/DDBJ databases">
        <title>Large-scale comparative analyses of tick genomes elucidate their genetic diversity and vector capacities.</title>
        <authorList>
            <person name="Jia N."/>
            <person name="Wang J."/>
            <person name="Shi W."/>
            <person name="Du L."/>
            <person name="Sun Y."/>
            <person name="Zhan W."/>
            <person name="Jiang J."/>
            <person name="Wang Q."/>
            <person name="Zhang B."/>
            <person name="Ji P."/>
            <person name="Sakyi L.B."/>
            <person name="Cui X."/>
            <person name="Yuan T."/>
            <person name="Jiang B."/>
            <person name="Yang W."/>
            <person name="Lam T.T.-Y."/>
            <person name="Chang Q."/>
            <person name="Ding S."/>
            <person name="Wang X."/>
            <person name="Zhu J."/>
            <person name="Ruan X."/>
            <person name="Zhao L."/>
            <person name="Wei J."/>
            <person name="Que T."/>
            <person name="Du C."/>
            <person name="Cheng J."/>
            <person name="Dai P."/>
            <person name="Han X."/>
            <person name="Huang E."/>
            <person name="Gao Y."/>
            <person name="Liu J."/>
            <person name="Shao H."/>
            <person name="Ye R."/>
            <person name="Li L."/>
            <person name="Wei W."/>
            <person name="Wang X."/>
            <person name="Wang C."/>
            <person name="Yang T."/>
            <person name="Huo Q."/>
            <person name="Li W."/>
            <person name="Guo W."/>
            <person name="Chen H."/>
            <person name="Zhou L."/>
            <person name="Ni X."/>
            <person name="Tian J."/>
            <person name="Zhou Y."/>
            <person name="Sheng Y."/>
            <person name="Liu T."/>
            <person name="Pan Y."/>
            <person name="Xia L."/>
            <person name="Li J."/>
            <person name="Zhao F."/>
            <person name="Cao W."/>
        </authorList>
    </citation>
    <scope>NUCLEOTIDE SEQUENCE</scope>
    <source>
        <strain evidence="1">Dsil-2018</strain>
    </source>
</reference>
<keyword evidence="2" id="KW-1185">Reference proteome</keyword>
<evidence type="ECO:0000313" key="2">
    <source>
        <dbReference type="Proteomes" id="UP000821865"/>
    </source>
</evidence>
<protein>
    <submittedName>
        <fullName evidence="1">Uncharacterized protein</fullName>
    </submittedName>
</protein>
<sequence>MRREYLAYGAMGVVAIMFAMDMMSAFLCQAISAIVGVLGSLRALERQDPMALQKWTSYWLIYIFLNVYFGWVVRFIGRYFIKIYMFKFLLLAWCALPTESNGSDYLYNKLLAHKLFRPMGAGSSAKKAASPPLQPPSGDERRDKVRASRGGRGSIMRLCVLLSLGLLATVLAENDEATTEETIEKRLLVFPANELQSPGGYCQSPLGVSGRCVPYQECRFLFEDEFLARRSLCGFAQHCGVANSALVRIVGGKESNLGAWPWINLKDLVSALISPDVTRVVLRARRHCCSSTCTATASALRCAAVRSSHPDTCSRPRTAPSAATGRSLRTRFVARLGEHDYLSNDDGASPVDEPVVRIERHEQFNPRTYLNDVAVLTLRRPVPLNKDIALVCLPYGSLRDDQYESRSANIAGWGELYYGGPSSASLQDTRIPIQTLDTCKESFKRTSITFTDHYLCAGSLKGDKDACRGDSGGPLMLLDEKQRFTIIGITSFGRRCAEPGYPGVYARVAKYLDWIQERLV</sequence>